<gene>
    <name evidence="1" type="ORF">C8P70_105117</name>
</gene>
<evidence type="ECO:0000313" key="2">
    <source>
        <dbReference type="Proteomes" id="UP000295215"/>
    </source>
</evidence>
<name>A0A4R7FAD1_9FLAO</name>
<dbReference type="Gene3D" id="3.30.420.40">
    <property type="match status" value="2"/>
</dbReference>
<dbReference type="PANTHER" id="PTHR30605:SF0">
    <property type="entry name" value="ANHYDRO-N-ACETYLMURAMIC ACID KINASE"/>
    <property type="match status" value="1"/>
</dbReference>
<sequence length="360" mass="41017">MKNQYKVIGVMSGTSLDGIDLVYVELIYENKHWKFNILEAETIEYSQLWKERLEKALLLDKEEVLHLDERYTVHLASVIRQFIEQYSLKYIDAVCSHGHTVFHRPDLGYTLQIGNMPVLTDLLQQKVVCDFRVEDVSLEGQGAPLVPIGDRLLFGEYKACLNLGGFANISFENEQSRVAYDLVPVNVLLNEQAQKEGKAYDKNGLWAERGKVDNNLLKELNSLTYYRELPPKSLGMEFVNSSVNPILKKYNLSVSDFLATLVEHIAMQIADGIPLNNKSRVLVTGGGAHNNFLLHRIRHYSPELIFEKPKNLIIDYKEALIFALLGVLRLRNEVNVLASVTGAERDHSSGKIYDFFDEKQ</sequence>
<proteinExistence type="predicted"/>
<dbReference type="RefSeq" id="WP_133711954.1">
    <property type="nucleotide sequence ID" value="NZ_SOAG01000005.1"/>
</dbReference>
<dbReference type="Proteomes" id="UP000295215">
    <property type="component" value="Unassembled WGS sequence"/>
</dbReference>
<dbReference type="SUPFAM" id="SSF53067">
    <property type="entry name" value="Actin-like ATPase domain"/>
    <property type="match status" value="1"/>
</dbReference>
<keyword evidence="1" id="KW-0808">Transferase</keyword>
<organism evidence="1 2">
    <name type="scientific">Myroides indicus</name>
    <dbReference type="NCBI Taxonomy" id="1323422"/>
    <lineage>
        <taxon>Bacteria</taxon>
        <taxon>Pseudomonadati</taxon>
        <taxon>Bacteroidota</taxon>
        <taxon>Flavobacteriia</taxon>
        <taxon>Flavobacteriales</taxon>
        <taxon>Flavobacteriaceae</taxon>
        <taxon>Myroides</taxon>
    </lineage>
</organism>
<dbReference type="GO" id="GO:0006040">
    <property type="term" value="P:amino sugar metabolic process"/>
    <property type="evidence" value="ECO:0007669"/>
    <property type="project" value="InterPro"/>
</dbReference>
<accession>A0A4R7FAD1</accession>
<dbReference type="EMBL" id="SOAG01000005">
    <property type="protein sequence ID" value="TDS64265.1"/>
    <property type="molecule type" value="Genomic_DNA"/>
</dbReference>
<protein>
    <submittedName>
        <fullName evidence="1">Anhydro-N-acetylmuramic acid kinase</fullName>
    </submittedName>
</protein>
<dbReference type="AlphaFoldDB" id="A0A4R7FAD1"/>
<keyword evidence="1" id="KW-0418">Kinase</keyword>
<keyword evidence="2" id="KW-1185">Reference proteome</keyword>
<dbReference type="PANTHER" id="PTHR30605">
    <property type="entry name" value="ANHYDRO-N-ACETYLMURAMIC ACID KINASE"/>
    <property type="match status" value="1"/>
</dbReference>
<dbReference type="NCBIfam" id="NF007144">
    <property type="entry name" value="PRK09585.2-3"/>
    <property type="match status" value="1"/>
</dbReference>
<reference evidence="1 2" key="1">
    <citation type="submission" date="2019-03" db="EMBL/GenBank/DDBJ databases">
        <title>Genomic Encyclopedia of Archaeal and Bacterial Type Strains, Phase II (KMG-II): from individual species to whole genera.</title>
        <authorList>
            <person name="Goeker M."/>
        </authorList>
    </citation>
    <scope>NUCLEOTIDE SEQUENCE [LARGE SCALE GENOMIC DNA]</scope>
    <source>
        <strain evidence="1 2">DSM 28213</strain>
    </source>
</reference>
<dbReference type="GO" id="GO:0005524">
    <property type="term" value="F:ATP binding"/>
    <property type="evidence" value="ECO:0007669"/>
    <property type="project" value="InterPro"/>
</dbReference>
<dbReference type="InterPro" id="IPR043129">
    <property type="entry name" value="ATPase_NBD"/>
</dbReference>
<dbReference type="GO" id="GO:0016773">
    <property type="term" value="F:phosphotransferase activity, alcohol group as acceptor"/>
    <property type="evidence" value="ECO:0007669"/>
    <property type="project" value="InterPro"/>
</dbReference>
<dbReference type="GO" id="GO:0016301">
    <property type="term" value="F:kinase activity"/>
    <property type="evidence" value="ECO:0007669"/>
    <property type="project" value="UniProtKB-KW"/>
</dbReference>
<dbReference type="Pfam" id="PF03702">
    <property type="entry name" value="AnmK"/>
    <property type="match status" value="1"/>
</dbReference>
<comment type="caution">
    <text evidence="1">The sequence shown here is derived from an EMBL/GenBank/DDBJ whole genome shotgun (WGS) entry which is preliminary data.</text>
</comment>
<dbReference type="InterPro" id="IPR005338">
    <property type="entry name" value="Anhydro_N_Ac-Mur_kinase"/>
</dbReference>
<dbReference type="GO" id="GO:0009254">
    <property type="term" value="P:peptidoglycan turnover"/>
    <property type="evidence" value="ECO:0007669"/>
    <property type="project" value="InterPro"/>
</dbReference>
<dbReference type="OrthoDB" id="9763949at2"/>
<evidence type="ECO:0000313" key="1">
    <source>
        <dbReference type="EMBL" id="TDS64265.1"/>
    </source>
</evidence>